<reference evidence="1 2" key="1">
    <citation type="submission" date="2019-05" db="EMBL/GenBank/DDBJ databases">
        <title>Whole genome sequence analysis of Cupriavidus campinensis S14E4C strain.</title>
        <authorList>
            <person name="Abbaszade G."/>
            <person name="Szabo A."/>
            <person name="Toumi M."/>
            <person name="Toth E."/>
        </authorList>
    </citation>
    <scope>NUCLEOTIDE SEQUENCE [LARGE SCALE GENOMIC DNA]</scope>
    <source>
        <strain evidence="1 2">S14E4C</strain>
    </source>
</reference>
<name>A0ABY3EJD4_9BURK</name>
<keyword evidence="2" id="KW-1185">Reference proteome</keyword>
<dbReference type="Proteomes" id="UP000318943">
    <property type="component" value="Unassembled WGS sequence"/>
</dbReference>
<dbReference type="RefSeq" id="WP_144200169.1">
    <property type="nucleotide sequence ID" value="NZ_CAJPVH010000008.1"/>
</dbReference>
<accession>A0ABY3EJD4</accession>
<dbReference type="EMBL" id="VCIZ01000012">
    <property type="protein sequence ID" value="TSP11000.1"/>
    <property type="molecule type" value="Genomic_DNA"/>
</dbReference>
<gene>
    <name evidence="1" type="ORF">FGG12_19240</name>
</gene>
<evidence type="ECO:0000313" key="2">
    <source>
        <dbReference type="Proteomes" id="UP000318943"/>
    </source>
</evidence>
<proteinExistence type="predicted"/>
<comment type="caution">
    <text evidence="1">The sequence shown here is derived from an EMBL/GenBank/DDBJ whole genome shotgun (WGS) entry which is preliminary data.</text>
</comment>
<organism evidence="1 2">
    <name type="scientific">Cupriavidus campinensis</name>
    <dbReference type="NCBI Taxonomy" id="151783"/>
    <lineage>
        <taxon>Bacteria</taxon>
        <taxon>Pseudomonadati</taxon>
        <taxon>Pseudomonadota</taxon>
        <taxon>Betaproteobacteria</taxon>
        <taxon>Burkholderiales</taxon>
        <taxon>Burkholderiaceae</taxon>
        <taxon>Cupriavidus</taxon>
    </lineage>
</organism>
<sequence length="411" mass="43062">MTTIIAMIVWALILTSQATSRRNGVLEQIGTSMGKGLGSINNSMGTFQSRFMTEITEGTAIAGVADPLHPTLGNLAQLAGLPGTYSNGGLAGGAQVLNEISLVPAGCAPEDCNIISRSRLAQPVVDSWGRPDYRKLMAAALAIGSDAGYSTEKNPATITLVSGAMIPNPDPTQRAGILVAINGYGSSAWGAFVRIRDKRDPDLKGTLTIAGDTFLNSDLKVAGSTTTTDATVNNNLNLLALGYPGQACSPVGAVRRNQETGTSLVVCFNGTWQTVGTAVSNVAENVACSRPGQIATNPGNQAFICRNGYYVSITNLMPKNVELARYVVGDNNVTVPKPACAAGGSPSFSFEARTMGTDFSQAPPYTAVRYSADDYGWAWVPRILMVNMNGALQSGNVLGLQGVFKAECYYP</sequence>
<protein>
    <recommendedName>
        <fullName evidence="3">Shufflon system plasmid conjugative transfer pilus tip adhesin PilV</fullName>
    </recommendedName>
</protein>
<evidence type="ECO:0000313" key="1">
    <source>
        <dbReference type="EMBL" id="TSP11000.1"/>
    </source>
</evidence>
<evidence type="ECO:0008006" key="3">
    <source>
        <dbReference type="Google" id="ProtNLM"/>
    </source>
</evidence>